<dbReference type="RefSeq" id="WP_268882569.1">
    <property type="nucleotide sequence ID" value="NZ_CP114029.1"/>
</dbReference>
<organism evidence="1 2">
    <name type="scientific">Jiella pelagia</name>
    <dbReference type="NCBI Taxonomy" id="2986949"/>
    <lineage>
        <taxon>Bacteria</taxon>
        <taxon>Pseudomonadati</taxon>
        <taxon>Pseudomonadota</taxon>
        <taxon>Alphaproteobacteria</taxon>
        <taxon>Hyphomicrobiales</taxon>
        <taxon>Aurantimonadaceae</taxon>
        <taxon>Jiella</taxon>
    </lineage>
</organism>
<dbReference type="PROSITE" id="PS51257">
    <property type="entry name" value="PROKAR_LIPOPROTEIN"/>
    <property type="match status" value="1"/>
</dbReference>
<evidence type="ECO:0008006" key="3">
    <source>
        <dbReference type="Google" id="ProtNLM"/>
    </source>
</evidence>
<evidence type="ECO:0000313" key="2">
    <source>
        <dbReference type="Proteomes" id="UP001164020"/>
    </source>
</evidence>
<protein>
    <recommendedName>
        <fullName evidence="3">Lipoprotein</fullName>
    </recommendedName>
</protein>
<accession>A0ABY7C8K6</accession>
<keyword evidence="2" id="KW-1185">Reference proteome</keyword>
<reference evidence="1" key="1">
    <citation type="submission" date="2022-12" db="EMBL/GenBank/DDBJ databases">
        <title>Jiella pelagia sp. nov., isolated from phosphonate enriched culture of Northwest Pacific surface seawater.</title>
        <authorList>
            <person name="Shin D.Y."/>
            <person name="Hwang C.Y."/>
        </authorList>
    </citation>
    <scope>NUCLEOTIDE SEQUENCE</scope>
    <source>
        <strain evidence="1">HL-NP1</strain>
    </source>
</reference>
<gene>
    <name evidence="1" type="ORF">OH818_08275</name>
</gene>
<name>A0ABY7C8K6_9HYPH</name>
<dbReference type="EMBL" id="CP114029">
    <property type="protein sequence ID" value="WAP70115.1"/>
    <property type="molecule type" value="Genomic_DNA"/>
</dbReference>
<evidence type="ECO:0000313" key="1">
    <source>
        <dbReference type="EMBL" id="WAP70115.1"/>
    </source>
</evidence>
<sequence>MAMHRIAHYCLFISMASALISCSKDEEKTAGNISNEKCIHFADASHAAAAIRDSVMRDALRFPSMYQINDIEKQTRWFRWVEISNMTPPQYLVSFQFDTGDGEFRKALATISPNCTNAHIERID</sequence>
<proteinExistence type="predicted"/>
<dbReference type="Proteomes" id="UP001164020">
    <property type="component" value="Chromosome"/>
</dbReference>